<accession>A3LZQ6</accession>
<evidence type="ECO:0000256" key="2">
    <source>
        <dbReference type="ARBA" id="ARBA00022737"/>
    </source>
</evidence>
<proteinExistence type="predicted"/>
<gene>
    <name evidence="3" type="ORF">PICST_68415</name>
</gene>
<dbReference type="InterPro" id="IPR015943">
    <property type="entry name" value="WD40/YVTN_repeat-like_dom_sf"/>
</dbReference>
<protein>
    <submittedName>
        <fullName evidence="3">Uncharacterized protein</fullName>
    </submittedName>
</protein>
<keyword evidence="4" id="KW-1185">Reference proteome</keyword>
<dbReference type="GO" id="GO:0032153">
    <property type="term" value="C:cell division site"/>
    <property type="evidence" value="ECO:0007669"/>
    <property type="project" value="TreeGrafter"/>
</dbReference>
<name>A3LZQ6_PICST</name>
<dbReference type="SMART" id="SM00320">
    <property type="entry name" value="WD40"/>
    <property type="match status" value="3"/>
</dbReference>
<evidence type="ECO:0000313" key="3">
    <source>
        <dbReference type="EMBL" id="ABN68583.2"/>
    </source>
</evidence>
<dbReference type="GO" id="GO:0005634">
    <property type="term" value="C:nucleus"/>
    <property type="evidence" value="ECO:0007669"/>
    <property type="project" value="TreeGrafter"/>
</dbReference>
<dbReference type="AlphaFoldDB" id="A3LZQ6"/>
<dbReference type="GeneID" id="4840823"/>
<dbReference type="Proteomes" id="UP000002258">
    <property type="component" value="Chromosome 8"/>
</dbReference>
<dbReference type="RefSeq" id="XP_001386612.2">
    <property type="nucleotide sequence ID" value="XM_001386575.1"/>
</dbReference>
<dbReference type="InterPro" id="IPR051362">
    <property type="entry name" value="WD_repeat_creC_regulators"/>
</dbReference>
<evidence type="ECO:0000313" key="4">
    <source>
        <dbReference type="Proteomes" id="UP000002258"/>
    </source>
</evidence>
<dbReference type="OMA" id="KMSYYNV"/>
<keyword evidence="1" id="KW-0853">WD repeat</keyword>
<keyword evidence="2" id="KW-0677">Repeat</keyword>
<dbReference type="EMBL" id="CP000502">
    <property type="protein sequence ID" value="ABN68583.2"/>
    <property type="molecule type" value="Genomic_DNA"/>
</dbReference>
<sequence>MTSTQVSMDQLPNTAVFLNSVAPGFTSLDSNVHFSLENEPLNNGERSITWPLTGTNQSTIAILDNTYLNISRVPLNPASNESTTYVSLPYHVTNLFKKVVKQKDKESEGNMHIGANINPLAHDPFKVTQLNPGCLSDILEVNNLSLLRRRSSNRVPGEDTSKSTLNQGKTFNKLTSNFNRLLRITATGTSSSEIDNTTSSSTDHYQNLLNFIEPIKVPLSNFLIEKVTSYNSESYSTELRDPSTSKLLISAHINVLNVITMDTEGNYKNTKSVNTSTPILPYLESYETDESKKMSEYQKVIEEPALRIHFRQNSIITALKTFVNKSREPIVILGFDSGEVIIINLHALNYQIFDDLGFGQMPPNPDNVSISSKASSHIYSSSFGNVDVTALEIFHHPLYEYLIVAGYSNGEVMILDPYASRSNPSTNNQSEEKLKKSSKLVGKDAYISYFKKFDLSPFCKKASSSSGEETDSYSPNYLVGHFRVSYKPITAISSTMPYSENTDFSHSEVQPMILAIGADDGLVRFMDLIFTHDKSYGNTSDIKNNSVLTDLLSNYFNDGITGIEFSPDFRFVCIVGKGDIIEIFKMTYYNVNGLLTKNTGSNYHSSTNVNGLNPTSSGVVGRRSRSGTLNSVNSANLPSAAMFLSPSNTTPSNSFDISRNEHNHTPRLLNTPLKELYPPLIKEIRIVGRFKGHTNTIKKIRFIKEDEFNKGDLEQEASVKNSVYKLISCGFDGKIIIWEFDYKALPKVKKLPPLEKEKENKEKISTHKRRSIHENTQDQIEILTSLYKSLFDLRLKRHYKALAKKAGLSSGTKRYSTVIPPIVNDKLVPSIEVPLMSLDLSALVSDGKIDGFFVDAYNLWCFGKSGDIFRYCIG</sequence>
<dbReference type="SUPFAM" id="SSF50978">
    <property type="entry name" value="WD40 repeat-like"/>
    <property type="match status" value="1"/>
</dbReference>
<dbReference type="PANTHER" id="PTHR14107">
    <property type="entry name" value="WD REPEAT PROTEIN"/>
    <property type="match status" value="1"/>
</dbReference>
<dbReference type="HOGENOM" id="CLU_016855_0_0_1"/>
<dbReference type="OrthoDB" id="3367at2759"/>
<reference evidence="3 4" key="1">
    <citation type="journal article" date="2007" name="Nat. Biotechnol.">
        <title>Genome sequence of the lignocellulose-bioconverting and xylose-fermenting yeast Pichia stipitis.</title>
        <authorList>
            <person name="Jeffries T.W."/>
            <person name="Grigoriev I.V."/>
            <person name="Grimwood J."/>
            <person name="Laplaza J.M."/>
            <person name="Aerts A."/>
            <person name="Salamov A."/>
            <person name="Schmutz J."/>
            <person name="Lindquist E."/>
            <person name="Dehal P."/>
            <person name="Shapiro H."/>
            <person name="Jin Y.S."/>
            <person name="Passoth V."/>
            <person name="Richardson P.M."/>
        </authorList>
    </citation>
    <scope>NUCLEOTIDE SEQUENCE [LARGE SCALE GENOMIC DNA]</scope>
    <source>
        <strain evidence="4">ATCC 58785 / CBS 6054 / NBRC 10063 / NRRL Y-11545</strain>
    </source>
</reference>
<dbReference type="STRING" id="322104.A3LZQ6"/>
<dbReference type="KEGG" id="pic:PICST_68415"/>
<evidence type="ECO:0000256" key="1">
    <source>
        <dbReference type="ARBA" id="ARBA00022574"/>
    </source>
</evidence>
<dbReference type="Gene3D" id="2.130.10.10">
    <property type="entry name" value="YVTN repeat-like/Quinoprotein amine dehydrogenase"/>
    <property type="match status" value="1"/>
</dbReference>
<dbReference type="InParanoid" id="A3LZQ6"/>
<dbReference type="InterPro" id="IPR001680">
    <property type="entry name" value="WD40_rpt"/>
</dbReference>
<dbReference type="GO" id="GO:0051286">
    <property type="term" value="C:cell tip"/>
    <property type="evidence" value="ECO:0007669"/>
    <property type="project" value="TreeGrafter"/>
</dbReference>
<dbReference type="InterPro" id="IPR036322">
    <property type="entry name" value="WD40_repeat_dom_sf"/>
</dbReference>
<organism evidence="3 4">
    <name type="scientific">Scheffersomyces stipitis (strain ATCC 58785 / CBS 6054 / NBRC 10063 / NRRL Y-11545)</name>
    <name type="common">Yeast</name>
    <name type="synonym">Pichia stipitis</name>
    <dbReference type="NCBI Taxonomy" id="322104"/>
    <lineage>
        <taxon>Eukaryota</taxon>
        <taxon>Fungi</taxon>
        <taxon>Dikarya</taxon>
        <taxon>Ascomycota</taxon>
        <taxon>Saccharomycotina</taxon>
        <taxon>Pichiomycetes</taxon>
        <taxon>Debaryomycetaceae</taxon>
        <taxon>Scheffersomyces</taxon>
    </lineage>
</organism>
<dbReference type="eggNOG" id="KOG2394">
    <property type="taxonomic scope" value="Eukaryota"/>
</dbReference>
<dbReference type="PANTHER" id="PTHR14107:SF16">
    <property type="entry name" value="AT02583P"/>
    <property type="match status" value="1"/>
</dbReference>
<dbReference type="GO" id="GO:0045013">
    <property type="term" value="P:carbon catabolite repression of transcription"/>
    <property type="evidence" value="ECO:0007669"/>
    <property type="project" value="TreeGrafter"/>
</dbReference>